<dbReference type="Pfam" id="PF23086">
    <property type="entry name" value="Tudor_Coilin"/>
    <property type="match status" value="1"/>
</dbReference>
<protein>
    <recommendedName>
        <fullName evidence="6">Coilin</fullName>
    </recommendedName>
</protein>
<evidence type="ECO:0000259" key="3">
    <source>
        <dbReference type="Pfam" id="PF23086"/>
    </source>
</evidence>
<feature type="domain" description="Coilin tudor" evidence="3">
    <location>
        <begin position="494"/>
        <end position="598"/>
    </location>
</feature>
<dbReference type="GO" id="GO:0015030">
    <property type="term" value="C:Cajal body"/>
    <property type="evidence" value="ECO:0007669"/>
    <property type="project" value="TreeGrafter"/>
</dbReference>
<comment type="caution">
    <text evidence="4">The sequence shown here is derived from an EMBL/GenBank/DDBJ whole genome shotgun (WGS) entry which is preliminary data.</text>
</comment>
<keyword evidence="5" id="KW-1185">Reference proteome</keyword>
<evidence type="ECO:0000313" key="4">
    <source>
        <dbReference type="EMBL" id="KAK9090295.1"/>
    </source>
</evidence>
<dbReference type="GO" id="GO:0030619">
    <property type="term" value="F:U1 snRNA binding"/>
    <property type="evidence" value="ECO:0007669"/>
    <property type="project" value="TreeGrafter"/>
</dbReference>
<dbReference type="Proteomes" id="UP001417504">
    <property type="component" value="Unassembled WGS sequence"/>
</dbReference>
<gene>
    <name evidence="4" type="ORF">Sjap_023472</name>
</gene>
<feature type="compositionally biased region" description="Basic residues" evidence="1">
    <location>
        <begin position="310"/>
        <end position="319"/>
    </location>
</feature>
<sequence>MESARVRVVFDDGDLLSESQRSQGLERSWFLVKPELKSVSDLASHLSRDFKLAKSCPNGLLLYVDGFVLPSFESTRILKDNDVVRVKRKGSVTGFLGKDDEPNFLEDSRITKKQHVLEGCKFLALIEHGNRTSDNTNEPEENGRTSNKDVLHLDTLANERPSSKKRKSSKSLENKREKKIRSKSPEKSPNALVENVENDRHIGYQDDGNGSSLKKKSRKKEKSLVENVENDKHIGYQDDNSGSSLKKSRKKEKSSKSNEMCNNTSSDKVEDRIKANTESMTAEVRLDTLHDGEVNEISNSHGEKKTPSRSARRKKAKRIWLRELLRSQKEELKKPEDPGKEKQAEHKGSEKDLRESIHSRKEEMMRPEKSGNKKHVEHEDSEKDSESEDDPVPIVIRPGHIRFGPLSEGQVVQQTQVPLENFQWNGTISKKRGQKWGLEKTSPARSNAYKVSRVDSIEKQNWSVERSSGSKNDGCKEASIENPAIMNGQHLHGPVDFEKLKSLRSTPKEGDVVAYRLVELSSSMCPELTPFRVGKVSWYDSLTDKIMLEPVPGYPVISKEGGDDEDDVFPESDVSLYKEDGTLEIDFQLLHDIRTFNSSDDSNPVDVVASGGDRPISSNIWEELTQALSEKKQMLEKNGWNIGDTSARSSWSYKALRSSALGPTIAMLRAGNEL</sequence>
<reference evidence="4 5" key="1">
    <citation type="submission" date="2024-01" db="EMBL/GenBank/DDBJ databases">
        <title>Genome assemblies of Stephania.</title>
        <authorList>
            <person name="Yang L."/>
        </authorList>
    </citation>
    <scope>NUCLEOTIDE SEQUENCE [LARGE SCALE GENOMIC DNA]</scope>
    <source>
        <strain evidence="4">QJT</strain>
        <tissue evidence="4">Leaf</tissue>
    </source>
</reference>
<dbReference type="AlphaFoldDB" id="A0AAP0EBN7"/>
<dbReference type="PANTHER" id="PTHR15197">
    <property type="entry name" value="COILIN P80"/>
    <property type="match status" value="1"/>
</dbReference>
<dbReference type="GO" id="GO:0030620">
    <property type="term" value="F:U2 snRNA binding"/>
    <property type="evidence" value="ECO:0007669"/>
    <property type="project" value="TreeGrafter"/>
</dbReference>
<feature type="compositionally biased region" description="Basic and acidic residues" evidence="1">
    <location>
        <begin position="320"/>
        <end position="381"/>
    </location>
</feature>
<dbReference type="Pfam" id="PF15862">
    <property type="entry name" value="Coilin_N"/>
    <property type="match status" value="1"/>
</dbReference>
<dbReference type="InterPro" id="IPR024822">
    <property type="entry name" value="Coilin"/>
</dbReference>
<accession>A0AAP0EBN7</accession>
<feature type="region of interest" description="Disordered" evidence="1">
    <location>
        <begin position="130"/>
        <end position="400"/>
    </location>
</feature>
<feature type="compositionally biased region" description="Basic and acidic residues" evidence="1">
    <location>
        <begin position="141"/>
        <end position="152"/>
    </location>
</feature>
<evidence type="ECO:0000256" key="1">
    <source>
        <dbReference type="SAM" id="MobiDB-lite"/>
    </source>
</evidence>
<dbReference type="EMBL" id="JBBNAE010000010">
    <property type="protein sequence ID" value="KAK9090295.1"/>
    <property type="molecule type" value="Genomic_DNA"/>
</dbReference>
<name>A0AAP0EBN7_9MAGN</name>
<dbReference type="GO" id="GO:0000387">
    <property type="term" value="P:spliceosomal snRNP assembly"/>
    <property type="evidence" value="ECO:0007669"/>
    <property type="project" value="TreeGrafter"/>
</dbReference>
<organism evidence="4 5">
    <name type="scientific">Stephania japonica</name>
    <dbReference type="NCBI Taxonomy" id="461633"/>
    <lineage>
        <taxon>Eukaryota</taxon>
        <taxon>Viridiplantae</taxon>
        <taxon>Streptophyta</taxon>
        <taxon>Embryophyta</taxon>
        <taxon>Tracheophyta</taxon>
        <taxon>Spermatophyta</taxon>
        <taxon>Magnoliopsida</taxon>
        <taxon>Ranunculales</taxon>
        <taxon>Menispermaceae</taxon>
        <taxon>Menispermoideae</taxon>
        <taxon>Cissampelideae</taxon>
        <taxon>Stephania</taxon>
    </lineage>
</organism>
<dbReference type="InterPro" id="IPR056398">
    <property type="entry name" value="Tudor_Coilin"/>
</dbReference>
<feature type="domain" description="Coilin N-terminal" evidence="2">
    <location>
        <begin position="5"/>
        <end position="184"/>
    </location>
</feature>
<dbReference type="PANTHER" id="PTHR15197:SF0">
    <property type="entry name" value="COILIN"/>
    <property type="match status" value="1"/>
</dbReference>
<feature type="compositionally biased region" description="Acidic residues" evidence="1">
    <location>
        <begin position="382"/>
        <end position="391"/>
    </location>
</feature>
<dbReference type="InterPro" id="IPR031722">
    <property type="entry name" value="Coilin_N"/>
</dbReference>
<proteinExistence type="predicted"/>
<evidence type="ECO:0008006" key="6">
    <source>
        <dbReference type="Google" id="ProtNLM"/>
    </source>
</evidence>
<feature type="compositionally biased region" description="Basic and acidic residues" evidence="1">
    <location>
        <begin position="284"/>
        <end position="293"/>
    </location>
</feature>
<evidence type="ECO:0000313" key="5">
    <source>
        <dbReference type="Proteomes" id="UP001417504"/>
    </source>
</evidence>
<evidence type="ECO:0000259" key="2">
    <source>
        <dbReference type="Pfam" id="PF15862"/>
    </source>
</evidence>